<keyword evidence="3" id="KW-0378">Hydrolase</keyword>
<dbReference type="PANTHER" id="PTHR36435">
    <property type="entry name" value="SLR1288 PROTEIN"/>
    <property type="match status" value="1"/>
</dbReference>
<dbReference type="PANTHER" id="PTHR36435:SF1">
    <property type="entry name" value="CAAX AMINO TERMINAL PROTEASE FAMILY PROTEIN"/>
    <property type="match status" value="1"/>
</dbReference>
<feature type="transmembrane region" description="Helical" evidence="1">
    <location>
        <begin position="210"/>
        <end position="230"/>
    </location>
</feature>
<protein>
    <submittedName>
        <fullName evidence="3">CPBP family intramembrane metalloprotease</fullName>
    </submittedName>
</protein>
<evidence type="ECO:0000313" key="3">
    <source>
        <dbReference type="EMBL" id="MBD7937462.1"/>
    </source>
</evidence>
<name>A0ABR8QQA4_9BACI</name>
<comment type="caution">
    <text evidence="3">The sequence shown here is derived from an EMBL/GenBank/DDBJ whole genome shotgun (WGS) entry which is preliminary data.</text>
</comment>
<dbReference type="InterPro" id="IPR003675">
    <property type="entry name" value="Rce1/LyrA-like_dom"/>
</dbReference>
<feature type="transmembrane region" description="Helical" evidence="1">
    <location>
        <begin position="47"/>
        <end position="68"/>
    </location>
</feature>
<dbReference type="InterPro" id="IPR052710">
    <property type="entry name" value="CAAX_protease"/>
</dbReference>
<keyword evidence="1" id="KW-0812">Transmembrane</keyword>
<keyword evidence="1" id="KW-0472">Membrane</keyword>
<evidence type="ECO:0000256" key="1">
    <source>
        <dbReference type="SAM" id="Phobius"/>
    </source>
</evidence>
<feature type="transmembrane region" description="Helical" evidence="1">
    <location>
        <begin position="89"/>
        <end position="110"/>
    </location>
</feature>
<keyword evidence="4" id="KW-1185">Reference proteome</keyword>
<feature type="transmembrane region" description="Helical" evidence="1">
    <location>
        <begin position="12"/>
        <end position="31"/>
    </location>
</feature>
<dbReference type="RefSeq" id="WP_191813709.1">
    <property type="nucleotide sequence ID" value="NZ_JACSQT010000004.1"/>
</dbReference>
<gene>
    <name evidence="3" type="ORF">H9655_10540</name>
</gene>
<accession>A0ABR8QQA4</accession>
<feature type="transmembrane region" description="Helical" evidence="1">
    <location>
        <begin position="130"/>
        <end position="149"/>
    </location>
</feature>
<evidence type="ECO:0000313" key="4">
    <source>
        <dbReference type="Proteomes" id="UP000657931"/>
    </source>
</evidence>
<sequence>MNTLFLKELRWSIQTFLLILMFVFIIVPILIENWAHDLLQQWFQNDLYAGTLTGLIMAIVFTVALYYITIKPYGLNWQSLGLRPFAKSYWLPIIGWTIFLIVGSVLLVILMDLFSVGVENKKTASLTAELNGLTILIAFISAAIVSPIYEEILYRGFIYRWLRAKCNIGLSMLISSTIFTVVHLPTYNTLPVNFFSGLIFAWTYEKTGSIYPAMIIHSIFNGLAILLTAFA</sequence>
<keyword evidence="3" id="KW-0645">Protease</keyword>
<reference evidence="3 4" key="1">
    <citation type="submission" date="2020-08" db="EMBL/GenBank/DDBJ databases">
        <title>A Genomic Blueprint of the Chicken Gut Microbiome.</title>
        <authorList>
            <person name="Gilroy R."/>
            <person name="Ravi A."/>
            <person name="Getino M."/>
            <person name="Pursley I."/>
            <person name="Horton D.L."/>
            <person name="Alikhan N.-F."/>
            <person name="Baker D."/>
            <person name="Gharbi K."/>
            <person name="Hall N."/>
            <person name="Watson M."/>
            <person name="Adriaenssens E.M."/>
            <person name="Foster-Nyarko E."/>
            <person name="Jarju S."/>
            <person name="Secka A."/>
            <person name="Antonio M."/>
            <person name="Oren A."/>
            <person name="Chaudhuri R."/>
            <person name="La Ragione R.M."/>
            <person name="Hildebrand F."/>
            <person name="Pallen M.J."/>
        </authorList>
    </citation>
    <scope>NUCLEOTIDE SEQUENCE [LARGE SCALE GENOMIC DNA]</scope>
    <source>
        <strain evidence="3 4">Sa5YUA1</strain>
    </source>
</reference>
<dbReference type="Proteomes" id="UP000657931">
    <property type="component" value="Unassembled WGS sequence"/>
</dbReference>
<dbReference type="GO" id="GO:0008237">
    <property type="term" value="F:metallopeptidase activity"/>
    <property type="evidence" value="ECO:0007669"/>
    <property type="project" value="UniProtKB-KW"/>
</dbReference>
<proteinExistence type="predicted"/>
<keyword evidence="3" id="KW-0482">Metalloprotease</keyword>
<dbReference type="EMBL" id="JACSQT010000004">
    <property type="protein sequence ID" value="MBD7937462.1"/>
    <property type="molecule type" value="Genomic_DNA"/>
</dbReference>
<organism evidence="3 4">
    <name type="scientific">Cytobacillus stercorigallinarum</name>
    <dbReference type="NCBI Taxonomy" id="2762240"/>
    <lineage>
        <taxon>Bacteria</taxon>
        <taxon>Bacillati</taxon>
        <taxon>Bacillota</taxon>
        <taxon>Bacilli</taxon>
        <taxon>Bacillales</taxon>
        <taxon>Bacillaceae</taxon>
        <taxon>Cytobacillus</taxon>
    </lineage>
</organism>
<keyword evidence="1" id="KW-1133">Transmembrane helix</keyword>
<evidence type="ECO:0000259" key="2">
    <source>
        <dbReference type="Pfam" id="PF02517"/>
    </source>
</evidence>
<feature type="domain" description="CAAX prenyl protease 2/Lysostaphin resistance protein A-like" evidence="2">
    <location>
        <begin position="135"/>
        <end position="222"/>
    </location>
</feature>
<dbReference type="Pfam" id="PF02517">
    <property type="entry name" value="Rce1-like"/>
    <property type="match status" value="1"/>
</dbReference>
<feature type="transmembrane region" description="Helical" evidence="1">
    <location>
        <begin position="170"/>
        <end position="190"/>
    </location>
</feature>